<evidence type="ECO:0000313" key="3">
    <source>
        <dbReference type="EMBL" id="EPY02089.1"/>
    </source>
</evidence>
<dbReference type="EMBL" id="AQPH01000021">
    <property type="protein sequence ID" value="EPY02089.1"/>
    <property type="molecule type" value="Genomic_DNA"/>
</dbReference>
<dbReference type="RefSeq" id="WP_021131833.1">
    <property type="nucleotide sequence ID" value="NZ_AQPH01000021.1"/>
</dbReference>
<sequence>MSNRSDRDAIIGGGVLLAGTLSMMLAFFVGDHARKDENSLSVTARFNRADGIVVGSPVRLSGAPIGTVTAQALDDKYRALLTLNLRSDVQLPADSTALIYTDGLLGAKYIELRPGGDDALLKSGQEIEYTQDAVVIEDLLDMIIQQARAKRGYLDKPLPTTSN</sequence>
<evidence type="ECO:0000259" key="2">
    <source>
        <dbReference type="Pfam" id="PF02470"/>
    </source>
</evidence>
<dbReference type="eggNOG" id="COG1463">
    <property type="taxonomic scope" value="Bacteria"/>
</dbReference>
<dbReference type="Proteomes" id="UP000015350">
    <property type="component" value="Unassembled WGS sequence"/>
</dbReference>
<dbReference type="GO" id="GO:0005543">
    <property type="term" value="F:phospholipid binding"/>
    <property type="evidence" value="ECO:0007669"/>
    <property type="project" value="TreeGrafter"/>
</dbReference>
<comment type="caution">
    <text evidence="3">The sequence shown here is derived from an EMBL/GenBank/DDBJ whole genome shotgun (WGS) entry which is preliminary data.</text>
</comment>
<keyword evidence="1" id="KW-0812">Transmembrane</keyword>
<reference evidence="3 4" key="1">
    <citation type="submission" date="2013-04" db="EMBL/GenBank/DDBJ databases">
        <authorList>
            <person name="Kuznetsov B."/>
            <person name="Ivanovsky R."/>
        </authorList>
    </citation>
    <scope>NUCLEOTIDE SEQUENCE [LARGE SCALE GENOMIC DNA]</scope>
    <source>
        <strain evidence="3 4">MGU-K5</strain>
    </source>
</reference>
<dbReference type="OrthoDB" id="7164001at2"/>
<dbReference type="GO" id="GO:0005548">
    <property type="term" value="F:phospholipid transporter activity"/>
    <property type="evidence" value="ECO:0007669"/>
    <property type="project" value="TreeGrafter"/>
</dbReference>
<name>S9SBM0_MAGFU</name>
<accession>S9SBM0</accession>
<organism evidence="3 4">
    <name type="scientific">Magnetospirillum fulvum MGU-K5</name>
    <dbReference type="NCBI Taxonomy" id="1316936"/>
    <lineage>
        <taxon>Bacteria</taxon>
        <taxon>Pseudomonadati</taxon>
        <taxon>Pseudomonadota</taxon>
        <taxon>Alphaproteobacteria</taxon>
        <taxon>Rhodospirillales</taxon>
        <taxon>Rhodospirillaceae</taxon>
        <taxon>Magnetospirillum</taxon>
    </lineage>
</organism>
<gene>
    <name evidence="3" type="ORF">K678_07417</name>
</gene>
<dbReference type="PANTHER" id="PTHR33371">
    <property type="entry name" value="INTERMEMBRANE PHOSPHOLIPID TRANSPORT SYSTEM BINDING PROTEIN MLAD-RELATED"/>
    <property type="match status" value="1"/>
</dbReference>
<dbReference type="PANTHER" id="PTHR33371:SF4">
    <property type="entry name" value="INTERMEMBRANE PHOSPHOLIPID TRANSPORT SYSTEM BINDING PROTEIN MLAD"/>
    <property type="match status" value="1"/>
</dbReference>
<proteinExistence type="predicted"/>
<dbReference type="InterPro" id="IPR003399">
    <property type="entry name" value="Mce/MlaD"/>
</dbReference>
<feature type="transmembrane region" description="Helical" evidence="1">
    <location>
        <begin position="9"/>
        <end position="29"/>
    </location>
</feature>
<evidence type="ECO:0000256" key="1">
    <source>
        <dbReference type="SAM" id="Phobius"/>
    </source>
</evidence>
<dbReference type="Pfam" id="PF02470">
    <property type="entry name" value="MlaD"/>
    <property type="match status" value="1"/>
</dbReference>
<dbReference type="STRING" id="1316936.K678_07417"/>
<dbReference type="AlphaFoldDB" id="S9SBM0"/>
<keyword evidence="1" id="KW-0472">Membrane</keyword>
<dbReference type="InterPro" id="IPR052336">
    <property type="entry name" value="MlaD_Phospholipid_Transporter"/>
</dbReference>
<protein>
    <submittedName>
        <fullName evidence="3">ABC-type transport system</fullName>
    </submittedName>
</protein>
<dbReference type="PATRIC" id="fig|1316936.3.peg.1483"/>
<keyword evidence="1" id="KW-1133">Transmembrane helix</keyword>
<evidence type="ECO:0000313" key="4">
    <source>
        <dbReference type="Proteomes" id="UP000015350"/>
    </source>
</evidence>
<feature type="domain" description="Mce/MlaD" evidence="2">
    <location>
        <begin position="40"/>
        <end position="115"/>
    </location>
</feature>